<dbReference type="EMBL" id="LT551507">
    <property type="protein sequence ID" value="SAL97037.1"/>
    <property type="molecule type" value="Genomic_DNA"/>
</dbReference>
<dbReference type="STRING" id="4829.A0A168LLE6"/>
<dbReference type="InterPro" id="IPR036236">
    <property type="entry name" value="Znf_C2H2_sf"/>
</dbReference>
<evidence type="ECO:0000259" key="2">
    <source>
        <dbReference type="PROSITE" id="PS50157"/>
    </source>
</evidence>
<evidence type="ECO:0000313" key="4">
    <source>
        <dbReference type="Proteomes" id="UP000078561"/>
    </source>
</evidence>
<dbReference type="SUPFAM" id="SSF57667">
    <property type="entry name" value="beta-beta-alpha zinc fingers"/>
    <property type="match status" value="1"/>
</dbReference>
<sequence>MGKTSKKTQYKARSSIQTFIENNKNEEQVPAMTPSWSSVASTSSPVSFLATPQSMDSGSWPLAVPSQDIFFSPNPPSLEQRVFSESGKGPDGEALLLIPPIPIASGFPKIVMSGFESGLSVSAASQEDDNGLPKSMMDFFSTVSATAIESSSGHALMEFMMHDLYDIMDMSLLSGCLTGMAHKSPYPCPYCGTRFSRHQDRERHVNSKHTKSKLYHCIESDCPKYFCRSDLLRRHLRSVHRISNSRQQ</sequence>
<evidence type="ECO:0000313" key="3">
    <source>
        <dbReference type="EMBL" id="SAL97037.1"/>
    </source>
</evidence>
<keyword evidence="1" id="KW-0479">Metal-binding</keyword>
<protein>
    <recommendedName>
        <fullName evidence="2">C2H2-type domain-containing protein</fullName>
    </recommendedName>
</protein>
<keyword evidence="1" id="KW-0862">Zinc</keyword>
<accession>A0A168LLE6</accession>
<organism evidence="3">
    <name type="scientific">Absidia glauca</name>
    <name type="common">Pin mould</name>
    <dbReference type="NCBI Taxonomy" id="4829"/>
    <lineage>
        <taxon>Eukaryota</taxon>
        <taxon>Fungi</taxon>
        <taxon>Fungi incertae sedis</taxon>
        <taxon>Mucoromycota</taxon>
        <taxon>Mucoromycotina</taxon>
        <taxon>Mucoromycetes</taxon>
        <taxon>Mucorales</taxon>
        <taxon>Cunninghamellaceae</taxon>
        <taxon>Absidia</taxon>
    </lineage>
</organism>
<dbReference type="Gene3D" id="3.30.160.60">
    <property type="entry name" value="Classic Zinc Finger"/>
    <property type="match status" value="2"/>
</dbReference>
<reference evidence="3" key="1">
    <citation type="submission" date="2016-04" db="EMBL/GenBank/DDBJ databases">
        <authorList>
            <person name="Evans L.H."/>
            <person name="Alamgir A."/>
            <person name="Owens N."/>
            <person name="Weber N.D."/>
            <person name="Virtaneva K."/>
            <person name="Barbian K."/>
            <person name="Babar A."/>
            <person name="Rosenke K."/>
        </authorList>
    </citation>
    <scope>NUCLEOTIDE SEQUENCE [LARGE SCALE GENOMIC DNA]</scope>
    <source>
        <strain evidence="3">CBS 101.48</strain>
    </source>
</reference>
<dbReference type="AlphaFoldDB" id="A0A168LLE6"/>
<proteinExistence type="predicted"/>
<dbReference type="InterPro" id="IPR013087">
    <property type="entry name" value="Znf_C2H2_type"/>
</dbReference>
<dbReference type="PROSITE" id="PS00028">
    <property type="entry name" value="ZINC_FINGER_C2H2_1"/>
    <property type="match status" value="2"/>
</dbReference>
<keyword evidence="1" id="KW-0863">Zinc-finger</keyword>
<dbReference type="Proteomes" id="UP000078561">
    <property type="component" value="Unassembled WGS sequence"/>
</dbReference>
<keyword evidence="4" id="KW-1185">Reference proteome</keyword>
<dbReference type="InParanoid" id="A0A168LLE6"/>
<dbReference type="GO" id="GO:0008270">
    <property type="term" value="F:zinc ion binding"/>
    <property type="evidence" value="ECO:0007669"/>
    <property type="project" value="UniProtKB-KW"/>
</dbReference>
<dbReference type="OrthoDB" id="3564196at2759"/>
<dbReference type="Pfam" id="PF00096">
    <property type="entry name" value="zf-C2H2"/>
    <property type="match status" value="2"/>
</dbReference>
<evidence type="ECO:0000256" key="1">
    <source>
        <dbReference type="PROSITE-ProRule" id="PRU00042"/>
    </source>
</evidence>
<dbReference type="SMART" id="SM00355">
    <property type="entry name" value="ZnF_C2H2"/>
    <property type="match status" value="2"/>
</dbReference>
<gene>
    <name evidence="3" type="primary">ABSGL_02495.1 scaffold 3452</name>
</gene>
<feature type="domain" description="C2H2-type" evidence="2">
    <location>
        <begin position="215"/>
        <end position="245"/>
    </location>
</feature>
<name>A0A168LLE6_ABSGL</name>
<dbReference type="PROSITE" id="PS50157">
    <property type="entry name" value="ZINC_FINGER_C2H2_2"/>
    <property type="match status" value="2"/>
</dbReference>
<feature type="domain" description="C2H2-type" evidence="2">
    <location>
        <begin position="186"/>
        <end position="214"/>
    </location>
</feature>